<dbReference type="EMBL" id="GDHC01018431">
    <property type="protein sequence ID" value="JAQ00198.1"/>
    <property type="molecule type" value="Transcribed_RNA"/>
</dbReference>
<evidence type="ECO:0000259" key="2">
    <source>
        <dbReference type="PROSITE" id="PS51910"/>
    </source>
</evidence>
<keyword evidence="1" id="KW-1133">Transmembrane helix</keyword>
<sequence length="111" mass="12297">LALHYLLFCFIVFIICIFVCLGGGMIWALDLDDFKNRCGGGRHPLLSVIRNVLASPGKYTTESTTKVDQETTYYTKPMPTSPPSVEISTFTAPLPQSTTTTVLVDKDSEYK</sequence>
<feature type="domain" description="GH18" evidence="2">
    <location>
        <begin position="1"/>
        <end position="56"/>
    </location>
</feature>
<dbReference type="InterPro" id="IPR017853">
    <property type="entry name" value="GH"/>
</dbReference>
<name>A0A146KV77_LYGHE</name>
<gene>
    <name evidence="3" type="primary">Cht3_10</name>
    <name evidence="3" type="ORF">g.5548</name>
</gene>
<dbReference type="SUPFAM" id="SSF51445">
    <property type="entry name" value="(Trans)glycosidases"/>
    <property type="match status" value="1"/>
</dbReference>
<keyword evidence="1" id="KW-0472">Membrane</keyword>
<keyword evidence="1" id="KW-0812">Transmembrane</keyword>
<feature type="non-terminal residue" evidence="3">
    <location>
        <position position="1"/>
    </location>
</feature>
<organism evidence="3">
    <name type="scientific">Lygus hesperus</name>
    <name type="common">Western plant bug</name>
    <dbReference type="NCBI Taxonomy" id="30085"/>
    <lineage>
        <taxon>Eukaryota</taxon>
        <taxon>Metazoa</taxon>
        <taxon>Ecdysozoa</taxon>
        <taxon>Arthropoda</taxon>
        <taxon>Hexapoda</taxon>
        <taxon>Insecta</taxon>
        <taxon>Pterygota</taxon>
        <taxon>Neoptera</taxon>
        <taxon>Paraneoptera</taxon>
        <taxon>Hemiptera</taxon>
        <taxon>Heteroptera</taxon>
        <taxon>Panheteroptera</taxon>
        <taxon>Cimicomorpha</taxon>
        <taxon>Miridae</taxon>
        <taxon>Mirini</taxon>
        <taxon>Lygus</taxon>
    </lineage>
</organism>
<evidence type="ECO:0000256" key="1">
    <source>
        <dbReference type="SAM" id="Phobius"/>
    </source>
</evidence>
<reference evidence="3" key="1">
    <citation type="journal article" date="2016" name="Gigascience">
        <title>De novo construction of an expanded transcriptome assembly for the western tarnished plant bug, Lygus hesperus.</title>
        <authorList>
            <person name="Tassone E.E."/>
            <person name="Geib S.M."/>
            <person name="Hall B."/>
            <person name="Fabrick J.A."/>
            <person name="Brent C.S."/>
            <person name="Hull J.J."/>
        </authorList>
    </citation>
    <scope>NUCLEOTIDE SEQUENCE</scope>
</reference>
<protein>
    <submittedName>
        <fullName evidence="3">Putative chitinase 3</fullName>
    </submittedName>
</protein>
<accession>A0A146KV77</accession>
<proteinExistence type="predicted"/>
<dbReference type="Gene3D" id="3.20.20.80">
    <property type="entry name" value="Glycosidases"/>
    <property type="match status" value="1"/>
</dbReference>
<feature type="non-terminal residue" evidence="3">
    <location>
        <position position="111"/>
    </location>
</feature>
<dbReference type="PROSITE" id="PS51910">
    <property type="entry name" value="GH18_2"/>
    <property type="match status" value="1"/>
</dbReference>
<evidence type="ECO:0000313" key="3">
    <source>
        <dbReference type="EMBL" id="JAQ00198.1"/>
    </source>
</evidence>
<dbReference type="AlphaFoldDB" id="A0A146KV77"/>
<feature type="transmembrane region" description="Helical" evidence="1">
    <location>
        <begin position="6"/>
        <end position="29"/>
    </location>
</feature>
<dbReference type="InterPro" id="IPR001223">
    <property type="entry name" value="Glyco_hydro18_cat"/>
</dbReference>
<dbReference type="GO" id="GO:0005975">
    <property type="term" value="P:carbohydrate metabolic process"/>
    <property type="evidence" value="ECO:0007669"/>
    <property type="project" value="InterPro"/>
</dbReference>